<dbReference type="InterPro" id="IPR036291">
    <property type="entry name" value="NAD(P)-bd_dom_sf"/>
</dbReference>
<evidence type="ECO:0000313" key="6">
    <source>
        <dbReference type="Proteomes" id="UP000305939"/>
    </source>
</evidence>
<accession>A0A4S3M413</accession>
<sequence>MKTDTFTLITGASQGFGKALTVGSARRGKNLVLAALPGSGLPELALFLKRNYDVKVHIFEGDLTRSENCHALYTIVKEQDLKINSLINNAGILSRDYLENLTWDYLQLQMNLNMLTPTLLSKLFLPTLKQNIPSNILNVGSLACYFYLPGKQVYGATKAFILSFSQSLRRELKGSGVKVSVVCPGGMNTSASHTYQNRTAGWFTRQSIMNPEEVAEITLDKLMEGKEIIIPGKVNQSFLVLDKILPKYLKELITAKAMKNLNNGNPRTNKAVHIPHKHRSHNKLNKSPKAVFQ</sequence>
<dbReference type="PRINTS" id="PR00080">
    <property type="entry name" value="SDRFAMILY"/>
</dbReference>
<evidence type="ECO:0000256" key="4">
    <source>
        <dbReference type="SAM" id="MobiDB-lite"/>
    </source>
</evidence>
<dbReference type="PROSITE" id="PS00061">
    <property type="entry name" value="ADH_SHORT"/>
    <property type="match status" value="1"/>
</dbReference>
<comment type="caution">
    <text evidence="5">The sequence shown here is derived from an EMBL/GenBank/DDBJ whole genome shotgun (WGS) entry which is preliminary data.</text>
</comment>
<dbReference type="PANTHER" id="PTHR44196:SF2">
    <property type="entry name" value="SHORT-CHAIN DEHYDROGENASE-RELATED"/>
    <property type="match status" value="1"/>
</dbReference>
<dbReference type="GO" id="GO:0016491">
    <property type="term" value="F:oxidoreductase activity"/>
    <property type="evidence" value="ECO:0007669"/>
    <property type="project" value="UniProtKB-KW"/>
</dbReference>
<protein>
    <submittedName>
        <fullName evidence="5">SDR family NAD(P)-dependent oxidoreductase</fullName>
    </submittedName>
</protein>
<feature type="compositionally biased region" description="Basic residues" evidence="4">
    <location>
        <begin position="273"/>
        <end position="286"/>
    </location>
</feature>
<feature type="region of interest" description="Disordered" evidence="4">
    <location>
        <begin position="261"/>
        <end position="293"/>
    </location>
</feature>
<evidence type="ECO:0000256" key="3">
    <source>
        <dbReference type="RuleBase" id="RU000363"/>
    </source>
</evidence>
<dbReference type="Pfam" id="PF00106">
    <property type="entry name" value="adh_short"/>
    <property type="match status" value="1"/>
</dbReference>
<evidence type="ECO:0000313" key="5">
    <source>
        <dbReference type="EMBL" id="THD69843.1"/>
    </source>
</evidence>
<dbReference type="RefSeq" id="WP_136335334.1">
    <property type="nucleotide sequence ID" value="NZ_QXMP01000002.1"/>
</dbReference>
<dbReference type="InterPro" id="IPR002347">
    <property type="entry name" value="SDR_fam"/>
</dbReference>
<dbReference type="Proteomes" id="UP000305939">
    <property type="component" value="Unassembled WGS sequence"/>
</dbReference>
<dbReference type="EMBL" id="SSMC01000001">
    <property type="protein sequence ID" value="THD69843.1"/>
    <property type="molecule type" value="Genomic_DNA"/>
</dbReference>
<dbReference type="Gene3D" id="3.40.50.720">
    <property type="entry name" value="NAD(P)-binding Rossmann-like Domain"/>
    <property type="match status" value="1"/>
</dbReference>
<gene>
    <name evidence="5" type="ORF">E7Z59_05820</name>
</gene>
<reference evidence="5 6" key="1">
    <citation type="submission" date="2019-04" db="EMBL/GenBank/DDBJ databases">
        <title>Draft genome sequence of Robertkochia marina CC-AMO-30D.</title>
        <authorList>
            <person name="Hameed A."/>
            <person name="Lin S.-Y."/>
            <person name="Shahina M."/>
            <person name="Lai W.-A."/>
            <person name="Young C.-C."/>
        </authorList>
    </citation>
    <scope>NUCLEOTIDE SEQUENCE [LARGE SCALE GENOMIC DNA]</scope>
    <source>
        <strain evidence="5 6">CC-AMO-30D</strain>
    </source>
</reference>
<dbReference type="AlphaFoldDB" id="A0A4S3M413"/>
<dbReference type="CDD" id="cd05233">
    <property type="entry name" value="SDR_c"/>
    <property type="match status" value="1"/>
</dbReference>
<dbReference type="InterPro" id="IPR020904">
    <property type="entry name" value="Sc_DH/Rdtase_CS"/>
</dbReference>
<organism evidence="5 6">
    <name type="scientific">Robertkochia marina</name>
    <dbReference type="NCBI Taxonomy" id="1227945"/>
    <lineage>
        <taxon>Bacteria</taxon>
        <taxon>Pseudomonadati</taxon>
        <taxon>Bacteroidota</taxon>
        <taxon>Flavobacteriia</taxon>
        <taxon>Flavobacteriales</taxon>
        <taxon>Flavobacteriaceae</taxon>
        <taxon>Robertkochia</taxon>
    </lineage>
</organism>
<keyword evidence="6" id="KW-1185">Reference proteome</keyword>
<dbReference type="OrthoDB" id="9808814at2"/>
<dbReference type="GO" id="GO:0016020">
    <property type="term" value="C:membrane"/>
    <property type="evidence" value="ECO:0007669"/>
    <property type="project" value="TreeGrafter"/>
</dbReference>
<dbReference type="PIRSF" id="PIRSF000126">
    <property type="entry name" value="11-beta-HSD1"/>
    <property type="match status" value="1"/>
</dbReference>
<evidence type="ECO:0000256" key="2">
    <source>
        <dbReference type="ARBA" id="ARBA00023002"/>
    </source>
</evidence>
<comment type="similarity">
    <text evidence="1 3">Belongs to the short-chain dehydrogenases/reductases (SDR) family.</text>
</comment>
<keyword evidence="2" id="KW-0560">Oxidoreductase</keyword>
<name>A0A4S3M413_9FLAO</name>
<dbReference type="PANTHER" id="PTHR44196">
    <property type="entry name" value="DEHYDROGENASE/REDUCTASE SDR FAMILY MEMBER 7B"/>
    <property type="match status" value="1"/>
</dbReference>
<dbReference type="PRINTS" id="PR00081">
    <property type="entry name" value="GDHRDH"/>
</dbReference>
<evidence type="ECO:0000256" key="1">
    <source>
        <dbReference type="ARBA" id="ARBA00006484"/>
    </source>
</evidence>
<dbReference type="SUPFAM" id="SSF51735">
    <property type="entry name" value="NAD(P)-binding Rossmann-fold domains"/>
    <property type="match status" value="1"/>
</dbReference>
<proteinExistence type="inferred from homology"/>